<keyword evidence="2" id="KW-0349">Heme</keyword>
<keyword evidence="2" id="KW-0560">Oxidoreductase</keyword>
<proteinExistence type="inferred from homology"/>
<keyword evidence="4" id="KW-1185">Reference proteome</keyword>
<name>A0ABZ1SZ99_9ACTN</name>
<evidence type="ECO:0000313" key="3">
    <source>
        <dbReference type="EMBL" id="WUP77844.1"/>
    </source>
</evidence>
<dbReference type="Proteomes" id="UP001432011">
    <property type="component" value="Chromosome"/>
</dbReference>
<evidence type="ECO:0000313" key="4">
    <source>
        <dbReference type="Proteomes" id="UP001432011"/>
    </source>
</evidence>
<dbReference type="InterPro" id="IPR001128">
    <property type="entry name" value="Cyt_P450"/>
</dbReference>
<keyword evidence="2" id="KW-0408">Iron</keyword>
<sequence>MTDARLAFPVTERACPLDPPREYARLRLERPVSQVDLPSGQWAWLLTRHQDVRAVLDDPRFSSDMSRPGFPNLYAKPVEPVLKGTFIRMDGEEHAHYRRMLTGEFSVKRVEAMRPAVEAVVDGCLDRIETSGSPAELVRDLALPVPSRVICGMLGVPHEDHGTFGGYLQTLFDAKSDREQIGAAKTGLAAYLDRLVADKEREPGDDLISRLVTEQVLPGRLSRQELITISWMLLAAGHETTAHMIGLGVLTLLEHPDQLAAAKADPKLMACAVEELLRHQTVMQLGMTRVAVADAVVGGQLIRAGEGVIALLAMANRDGEVFPDADRFDIRRGARNHVAFGYGPHQCLGHTLARLELQVAFTRLFERFPGLRLATPVERIPFRYDAIVYGVQELPVTW</sequence>
<dbReference type="PRINTS" id="PR00385">
    <property type="entry name" value="P450"/>
</dbReference>
<dbReference type="EMBL" id="CP108085">
    <property type="protein sequence ID" value="WUP77844.1"/>
    <property type="molecule type" value="Genomic_DNA"/>
</dbReference>
<comment type="similarity">
    <text evidence="1 2">Belongs to the cytochrome P450 family.</text>
</comment>
<dbReference type="PROSITE" id="PS00086">
    <property type="entry name" value="CYTOCHROME_P450"/>
    <property type="match status" value="1"/>
</dbReference>
<dbReference type="PANTHER" id="PTHR46696:SF1">
    <property type="entry name" value="CYTOCHROME P450 YJIB-RELATED"/>
    <property type="match status" value="1"/>
</dbReference>
<dbReference type="CDD" id="cd11030">
    <property type="entry name" value="CYP105-like"/>
    <property type="match status" value="1"/>
</dbReference>
<keyword evidence="2" id="KW-0503">Monooxygenase</keyword>
<gene>
    <name evidence="3" type="ORF">OG913_12830</name>
</gene>
<dbReference type="PRINTS" id="PR00359">
    <property type="entry name" value="BP450"/>
</dbReference>
<dbReference type="InterPro" id="IPR017972">
    <property type="entry name" value="Cyt_P450_CS"/>
</dbReference>
<dbReference type="Gene3D" id="1.10.630.10">
    <property type="entry name" value="Cytochrome P450"/>
    <property type="match status" value="1"/>
</dbReference>
<organism evidence="3 4">
    <name type="scientific">Microbispora hainanensis</name>
    <dbReference type="NCBI Taxonomy" id="568844"/>
    <lineage>
        <taxon>Bacteria</taxon>
        <taxon>Bacillati</taxon>
        <taxon>Actinomycetota</taxon>
        <taxon>Actinomycetes</taxon>
        <taxon>Streptosporangiales</taxon>
        <taxon>Streptosporangiaceae</taxon>
        <taxon>Microbispora</taxon>
    </lineage>
</organism>
<keyword evidence="2" id="KW-0479">Metal-binding</keyword>
<protein>
    <submittedName>
        <fullName evidence="3">Cytochrome P450</fullName>
    </submittedName>
</protein>
<dbReference type="SUPFAM" id="SSF48264">
    <property type="entry name" value="Cytochrome P450"/>
    <property type="match status" value="1"/>
</dbReference>
<dbReference type="PANTHER" id="PTHR46696">
    <property type="entry name" value="P450, PUTATIVE (EUROFUNG)-RELATED"/>
    <property type="match status" value="1"/>
</dbReference>
<dbReference type="RefSeq" id="WP_142648898.1">
    <property type="nucleotide sequence ID" value="NZ_CP108085.1"/>
</dbReference>
<evidence type="ECO:0000256" key="1">
    <source>
        <dbReference type="ARBA" id="ARBA00010617"/>
    </source>
</evidence>
<accession>A0ABZ1SZ99</accession>
<dbReference type="Pfam" id="PF00067">
    <property type="entry name" value="p450"/>
    <property type="match status" value="1"/>
</dbReference>
<dbReference type="InterPro" id="IPR036396">
    <property type="entry name" value="Cyt_P450_sf"/>
</dbReference>
<dbReference type="InterPro" id="IPR002397">
    <property type="entry name" value="Cyt_P450_B"/>
</dbReference>
<evidence type="ECO:0000256" key="2">
    <source>
        <dbReference type="RuleBase" id="RU000461"/>
    </source>
</evidence>
<reference evidence="3" key="1">
    <citation type="submission" date="2022-10" db="EMBL/GenBank/DDBJ databases">
        <title>The complete genomes of actinobacterial strains from the NBC collection.</title>
        <authorList>
            <person name="Joergensen T.S."/>
            <person name="Alvarez Arevalo M."/>
            <person name="Sterndorff E.B."/>
            <person name="Faurdal D."/>
            <person name="Vuksanovic O."/>
            <person name="Mourched A.-S."/>
            <person name="Charusanti P."/>
            <person name="Shaw S."/>
            <person name="Blin K."/>
            <person name="Weber T."/>
        </authorList>
    </citation>
    <scope>NUCLEOTIDE SEQUENCE</scope>
    <source>
        <strain evidence="3">NBC_00254</strain>
    </source>
</reference>